<keyword evidence="17" id="KW-0539">Nucleus</keyword>
<reference evidence="29" key="1">
    <citation type="submission" date="2020-04" db="EMBL/GenBank/DDBJ databases">
        <title>Genome Assembly and Annotation of Botryosphaeria dothidea sdau 11-99, a Latent Pathogen of Apple Fruit Ring Rot in China.</title>
        <authorList>
            <person name="Yu C."/>
            <person name="Diao Y."/>
            <person name="Lu Q."/>
            <person name="Zhao J."/>
            <person name="Cui S."/>
            <person name="Peng C."/>
            <person name="He B."/>
            <person name="Liu H."/>
        </authorList>
    </citation>
    <scope>NUCLEOTIDE SEQUENCE [LARGE SCALE GENOMIC DNA]</scope>
    <source>
        <strain evidence="29">Sdau11-99</strain>
    </source>
</reference>
<dbReference type="InterPro" id="IPR038980">
    <property type="entry name" value="ATM_plant"/>
</dbReference>
<dbReference type="InterPro" id="IPR036940">
    <property type="entry name" value="PI3/4_kinase_cat_sf"/>
</dbReference>
<dbReference type="PROSITE" id="PS50290">
    <property type="entry name" value="PI3_4_KINASE_3"/>
    <property type="match status" value="1"/>
</dbReference>
<dbReference type="PANTHER" id="PTHR37079:SF4">
    <property type="entry name" value="SERINE_THREONINE-PROTEIN KINASE ATM"/>
    <property type="match status" value="1"/>
</dbReference>
<keyword evidence="30" id="KW-1185">Reference proteome</keyword>
<keyword evidence="12" id="KW-0227">DNA damage</keyword>
<proteinExistence type="inferred from homology"/>
<keyword evidence="8" id="KW-0158">Chromosome</keyword>
<evidence type="ECO:0000256" key="9">
    <source>
        <dbReference type="ARBA" id="ARBA00022527"/>
    </source>
</evidence>
<dbReference type="PROSITE" id="PS51190">
    <property type="entry name" value="FATC"/>
    <property type="match status" value="1"/>
</dbReference>
<dbReference type="InterPro" id="IPR000403">
    <property type="entry name" value="PI3/4_kinase_cat_dom"/>
</dbReference>
<dbReference type="GO" id="GO:0006281">
    <property type="term" value="P:DNA repair"/>
    <property type="evidence" value="ECO:0007669"/>
    <property type="project" value="InterPro"/>
</dbReference>
<feature type="domain" description="FATC" evidence="28">
    <location>
        <begin position="2013"/>
        <end position="2045"/>
    </location>
</feature>
<dbReference type="InterPro" id="IPR011009">
    <property type="entry name" value="Kinase-like_dom_sf"/>
</dbReference>
<dbReference type="Pfam" id="PF00454">
    <property type="entry name" value="PI3_PI4_kinase"/>
    <property type="match status" value="1"/>
</dbReference>
<dbReference type="SUPFAM" id="SSF48371">
    <property type="entry name" value="ARM repeat"/>
    <property type="match status" value="1"/>
</dbReference>
<dbReference type="InterPro" id="IPR044107">
    <property type="entry name" value="PIKKc_ATM"/>
</dbReference>
<evidence type="ECO:0000256" key="4">
    <source>
        <dbReference type="ARBA" id="ARBA00011370"/>
    </source>
</evidence>
<dbReference type="PROSITE" id="PS51189">
    <property type="entry name" value="FAT"/>
    <property type="match status" value="1"/>
</dbReference>
<evidence type="ECO:0000313" key="30">
    <source>
        <dbReference type="Proteomes" id="UP000572817"/>
    </source>
</evidence>
<dbReference type="FunFam" id="3.30.1010.10:FF:000019">
    <property type="entry name" value="Serine/threonine-protein kinase Tel1"/>
    <property type="match status" value="1"/>
</dbReference>
<keyword evidence="13" id="KW-0418">Kinase</keyword>
<evidence type="ECO:0000256" key="10">
    <source>
        <dbReference type="ARBA" id="ARBA00022679"/>
    </source>
</evidence>
<evidence type="ECO:0000256" key="7">
    <source>
        <dbReference type="ARBA" id="ARBA00020288"/>
    </source>
</evidence>
<evidence type="ECO:0000256" key="19">
    <source>
        <dbReference type="ARBA" id="ARBA00030020"/>
    </source>
</evidence>
<feature type="domain" description="FAT" evidence="27">
    <location>
        <begin position="954"/>
        <end position="1556"/>
    </location>
</feature>
<evidence type="ECO:0000256" key="6">
    <source>
        <dbReference type="ARBA" id="ARBA00014619"/>
    </source>
</evidence>
<dbReference type="OrthoDB" id="381190at2759"/>
<evidence type="ECO:0000256" key="1">
    <source>
        <dbReference type="ARBA" id="ARBA00004123"/>
    </source>
</evidence>
<feature type="domain" description="PI3K/PI4K catalytic" evidence="26">
    <location>
        <begin position="1660"/>
        <end position="1973"/>
    </location>
</feature>
<dbReference type="SMART" id="SM01343">
    <property type="entry name" value="FATC"/>
    <property type="match status" value="1"/>
</dbReference>
<dbReference type="SMART" id="SM00146">
    <property type="entry name" value="PI3Kc"/>
    <property type="match status" value="1"/>
</dbReference>
<dbReference type="SUPFAM" id="SSF56112">
    <property type="entry name" value="Protein kinase-like (PK-like)"/>
    <property type="match status" value="1"/>
</dbReference>
<dbReference type="GO" id="GO:0035556">
    <property type="term" value="P:intracellular signal transduction"/>
    <property type="evidence" value="ECO:0007669"/>
    <property type="project" value="UniProtKB-ARBA"/>
</dbReference>
<evidence type="ECO:0000256" key="17">
    <source>
        <dbReference type="ARBA" id="ARBA00023242"/>
    </source>
</evidence>
<evidence type="ECO:0000256" key="14">
    <source>
        <dbReference type="ARBA" id="ARBA00022840"/>
    </source>
</evidence>
<dbReference type="GO" id="GO:0004674">
    <property type="term" value="F:protein serine/threonine kinase activity"/>
    <property type="evidence" value="ECO:0007669"/>
    <property type="project" value="UniProtKB-KW"/>
</dbReference>
<comment type="subunit">
    <text evidence="4">Associates with DNA double-strand breaks.</text>
</comment>
<evidence type="ECO:0000256" key="15">
    <source>
        <dbReference type="ARBA" id="ARBA00022853"/>
    </source>
</evidence>
<keyword evidence="9" id="KW-0723">Serine/threonine-protein kinase</keyword>
<feature type="region of interest" description="Disordered" evidence="25">
    <location>
        <begin position="1942"/>
        <end position="1977"/>
    </location>
</feature>
<dbReference type="InterPro" id="IPR003152">
    <property type="entry name" value="FATC_dom"/>
</dbReference>
<dbReference type="PROSITE" id="PS00916">
    <property type="entry name" value="PI3_4_KINASE_2"/>
    <property type="match status" value="1"/>
</dbReference>
<dbReference type="CDD" id="cd05171">
    <property type="entry name" value="PIKKc_ATM"/>
    <property type="match status" value="1"/>
</dbReference>
<keyword evidence="16" id="KW-0779">Telomere</keyword>
<dbReference type="Gene3D" id="3.30.1010.10">
    <property type="entry name" value="Phosphatidylinositol 3-kinase Catalytic Subunit, Chain A, domain 4"/>
    <property type="match status" value="1"/>
</dbReference>
<evidence type="ECO:0000256" key="11">
    <source>
        <dbReference type="ARBA" id="ARBA00022741"/>
    </source>
</evidence>
<dbReference type="InterPro" id="IPR018936">
    <property type="entry name" value="PI3/4_kinase_CS"/>
</dbReference>
<comment type="similarity">
    <text evidence="3">Belongs to the PI3/PI4-kinase family. ATM subfamily.</text>
</comment>
<comment type="subcellular location">
    <subcellularLocation>
        <location evidence="2">Chromosome</location>
        <location evidence="2">Telomere</location>
    </subcellularLocation>
    <subcellularLocation>
        <location evidence="1">Nucleus</location>
    </subcellularLocation>
</comment>
<keyword evidence="15" id="KW-0156">Chromatin regulator</keyword>
<evidence type="ECO:0000256" key="18">
    <source>
        <dbReference type="ARBA" id="ARBA00025079"/>
    </source>
</evidence>
<evidence type="ECO:0000256" key="3">
    <source>
        <dbReference type="ARBA" id="ARBA00010769"/>
    </source>
</evidence>
<comment type="caution">
    <text evidence="29">The sequence shown here is derived from an EMBL/GenBank/DDBJ whole genome shotgun (WGS) entry which is preliminary data.</text>
</comment>
<evidence type="ECO:0000259" key="26">
    <source>
        <dbReference type="PROSITE" id="PS50290"/>
    </source>
</evidence>
<comment type="catalytic activity">
    <reaction evidence="24">
        <text>L-seryl-[protein] + ATP = O-phospho-L-seryl-[protein] + ADP + H(+)</text>
        <dbReference type="Rhea" id="RHEA:17989"/>
        <dbReference type="Rhea" id="RHEA-COMP:9863"/>
        <dbReference type="Rhea" id="RHEA-COMP:11604"/>
        <dbReference type="ChEBI" id="CHEBI:15378"/>
        <dbReference type="ChEBI" id="CHEBI:29999"/>
        <dbReference type="ChEBI" id="CHEBI:30616"/>
        <dbReference type="ChEBI" id="CHEBI:83421"/>
        <dbReference type="ChEBI" id="CHEBI:456216"/>
        <dbReference type="EC" id="2.7.11.1"/>
    </reaction>
</comment>
<dbReference type="Gene3D" id="1.10.1070.11">
    <property type="entry name" value="Phosphatidylinositol 3-/4-kinase, catalytic domain"/>
    <property type="match status" value="1"/>
</dbReference>
<comment type="catalytic activity">
    <reaction evidence="23">
        <text>L-threonyl-[protein] + ATP = O-phospho-L-threonyl-[protein] + ADP + H(+)</text>
        <dbReference type="Rhea" id="RHEA:46608"/>
        <dbReference type="Rhea" id="RHEA-COMP:11060"/>
        <dbReference type="Rhea" id="RHEA-COMP:11605"/>
        <dbReference type="ChEBI" id="CHEBI:15378"/>
        <dbReference type="ChEBI" id="CHEBI:30013"/>
        <dbReference type="ChEBI" id="CHEBI:30616"/>
        <dbReference type="ChEBI" id="CHEBI:61977"/>
        <dbReference type="ChEBI" id="CHEBI:456216"/>
        <dbReference type="EC" id="2.7.11.1"/>
    </reaction>
</comment>
<evidence type="ECO:0000256" key="20">
    <source>
        <dbReference type="ARBA" id="ARBA00030222"/>
    </source>
</evidence>
<evidence type="ECO:0000256" key="2">
    <source>
        <dbReference type="ARBA" id="ARBA00004574"/>
    </source>
</evidence>
<accession>A0A8H4IUB7</accession>
<dbReference type="GO" id="GO:0006325">
    <property type="term" value="P:chromatin organization"/>
    <property type="evidence" value="ECO:0007669"/>
    <property type="project" value="UniProtKB-KW"/>
</dbReference>
<dbReference type="GO" id="GO:0005634">
    <property type="term" value="C:nucleus"/>
    <property type="evidence" value="ECO:0007669"/>
    <property type="project" value="UniProtKB-SubCell"/>
</dbReference>
<name>A0A8H4IUB7_9PEZI</name>
<keyword evidence="14" id="KW-0067">ATP-binding</keyword>
<dbReference type="GO" id="GO:0005524">
    <property type="term" value="F:ATP binding"/>
    <property type="evidence" value="ECO:0007669"/>
    <property type="project" value="UniProtKB-KW"/>
</dbReference>
<evidence type="ECO:0000256" key="25">
    <source>
        <dbReference type="SAM" id="MobiDB-lite"/>
    </source>
</evidence>
<gene>
    <name evidence="29" type="ORF">GTA08_BOTSDO04296</name>
</gene>
<dbReference type="InterPro" id="IPR014009">
    <property type="entry name" value="PIK_FAT"/>
</dbReference>
<dbReference type="PANTHER" id="PTHR37079">
    <property type="entry name" value="SERINE/THREONINE-PROTEIN KINASE ATM"/>
    <property type="match status" value="1"/>
</dbReference>
<evidence type="ECO:0000313" key="29">
    <source>
        <dbReference type="EMBL" id="KAF4307730.1"/>
    </source>
</evidence>
<dbReference type="InterPro" id="IPR016024">
    <property type="entry name" value="ARM-type_fold"/>
</dbReference>
<keyword evidence="11" id="KW-0547">Nucleotide-binding</keyword>
<organism evidence="29 30">
    <name type="scientific">Botryosphaeria dothidea</name>
    <dbReference type="NCBI Taxonomy" id="55169"/>
    <lineage>
        <taxon>Eukaryota</taxon>
        <taxon>Fungi</taxon>
        <taxon>Dikarya</taxon>
        <taxon>Ascomycota</taxon>
        <taxon>Pezizomycotina</taxon>
        <taxon>Dothideomycetes</taxon>
        <taxon>Dothideomycetes incertae sedis</taxon>
        <taxon>Botryosphaeriales</taxon>
        <taxon>Botryosphaeriaceae</taxon>
        <taxon>Botryosphaeria</taxon>
    </lineage>
</organism>
<dbReference type="Pfam" id="PF02260">
    <property type="entry name" value="FATC"/>
    <property type="match status" value="1"/>
</dbReference>
<evidence type="ECO:0000256" key="23">
    <source>
        <dbReference type="ARBA" id="ARBA00047899"/>
    </source>
</evidence>
<protein>
    <recommendedName>
        <fullName evidence="6">Serine/threonine-protein kinase TEL1</fullName>
        <ecNumber evidence="5">2.7.11.1</ecNumber>
    </recommendedName>
    <alternativeName>
        <fullName evidence="19">ATM homolog</fullName>
    </alternativeName>
    <alternativeName>
        <fullName evidence="21 22">DNA-damage checkpoint kinase TEL1</fullName>
    </alternativeName>
    <alternativeName>
        <fullName evidence="7">Serine/threonine-protein kinase tel1</fullName>
    </alternativeName>
    <alternativeName>
        <fullName evidence="20">Telomere length regulation protein 1</fullName>
    </alternativeName>
</protein>
<sequence>MESASKQFKELARERAQGLSSDMIRIVTILCVVSYQLSRIQTGTVSERADGLHRMADALARELAKLLSRPECDQLQVDAAIEAIAPCLPKVSALTSLGSDLFDALGISSLVWFISGALEERNKSKDGMDLMEADEEFDSQTSNRITKGEAVDIPRDELSALMNINAMRTTITATLQLLASAVQRETDDLEDSRASNPSDTRVPQAFKNYMSSLSAKDFLLCKRLLLEILTSSLQLTAEDGGELLTSATDKFLQHYEHERSEAAMGICVDLMSGTAVAWTDRTSSTYDLGADLYEWLIKKPLKAGAASPAVQIKVANLFQKLLQIQPEYAADLHLPSVRTSLFSLLQDGGILLKFHIIDCLSELFGLFVLSRHDAVFEDVHASLPSDQDSMEEMALRLLGFARLGAAWHTLLRRSVYHIFEAAGLIKRTAGHAASCIQTIARSLDLDSSQLVFRLFASQLLYTWIDADQKIEDIPYSIFGYESLALLLEDLQEEVHGQLAMRKNTEEIPVLLKALNVSHKDLAQRNFSKAAAPQLMDQLSFVAGNSISILISLRIFLSSSQDSTTQETQHRATMQKAQDFDKWFSDYLESYVKELLSFTTSRSTRASLELFQSMVRAARDVRTAGNAMKGSPESNLLMALLRDEASEKRLLNGPSQTLAYSLLCREFNLPPSFREDLLGEASLAAKFATQVWKSSQRSNNSKQYLLWAARVLGRGYSATGEIQESLRKAAREGNGANLRSRKSRTSRMLIVENIAAAIQGDEPRKAGLAEQILREVLSEKDNEQAVDREHLEEIKQVLSVALVHGLTMNGAFKIPLFQPSANKSIEETAYPQRRKELASWISDLCISLAKSTVQDRVVNALPKCLAEISSLSEELFPYILHLALERDLDSDSRIKQAISDAYRKWFQQDNDDDDDDDVPYLKILLRSILYLRTQHIPRERNIADRIQWLDIDYLDAANAAVKCGMHRAALLLAETHASQPVKSPRRSSVLPQQSIPLQLQLSIYKNLDEPDSFYGAEQEPSLESVLNRLDYEADGFKGLLFHSAKMDSEMRRFKTISSSDSSGIVRDLTMLNLNSLTHAISTNDEFRNTGNNLNHNLEVAQKLEQWDIRAPPAKKCEAAAVYKAFQGMSYSTDLSTVRKHIDQSLLDTIETCTGPNISTKTLQSSLRTFSVLNEIDEMMTAQTTEELFDTWFSVKQRAGWMKEARMEDIRPVLSARETLFSMLSKSPSLQAILHTGPRQLREREADAHISASEIYRKHGAVQELLASATYLADLVPTCRDVGYSLENVAKYQVSLVLWDQGEKNTSIRMLQQLESETKSKQDSTVARSVLLTKLGQYTAEARLKKPEEIMKQYMEPAIRELKSNKKGALAGQTYHAFAHFCDQQLQSPDLIEDQNRMRLLAERKEADAVEYEKLAAANRSNKNAREWYKQQARKARKWFNMDMQEAQKLGDSRVAFLRQSLENYLLALQACDEHDDDVFRMCSLWLEYSHLPLANNAVSKYIQPVPSGKFVVLMNQLSSRLQDEDSDFQHILSELVFRICRDHPYHGMNHIYAGSNNDKSKDQTARSRNAAAKIIGKRLKNDKVSHDMWDRITKANSVYNDLAMYVDQSMFRMGKDYEMRRYPYSKKLIATIPDLKVPPITMPIPVSSSGNYHDVPKVSSFKSTMSIANGISQPKVVTAYTTNGRSYKQLYKSGNDDLRQDAIMEQVFEHVSLLLRNHTATRLRNLNIRTYRVVPLSHRSGVIEFVQNTMPLMNYLDGAHKTYYPKDLDQSQCRKKIADIQTHNHEERVKVYREVCRNFNPVLRFFFLERFEDPDDWFEKRLAYTRSTAAISILGHVLGLGDRHCHNILLDQQSGEAVHIDLGVAFEAGRVLPVPEVVPFRLTRDVVDAMGHSGVEGVFRRCCEFTLDTLRGERDSIMTILNVLRYDPLYSWSVSPLKAKKMQEAAQNEAEGKGGEAGGGAAGGSTVPDNDPSGVGDDQEQRFLLELPSKRKEDEEVQGEAGRALSVVERKLSKALSSAAAVAELIQQATDERNLAVLYAGWSAWC</sequence>
<dbReference type="EC" id="2.7.11.1" evidence="5"/>
<keyword evidence="10" id="KW-0808">Transferase</keyword>
<dbReference type="EMBL" id="WWBZ02000022">
    <property type="protein sequence ID" value="KAF4307730.1"/>
    <property type="molecule type" value="Genomic_DNA"/>
</dbReference>
<evidence type="ECO:0000256" key="12">
    <source>
        <dbReference type="ARBA" id="ARBA00022763"/>
    </source>
</evidence>
<evidence type="ECO:0000256" key="24">
    <source>
        <dbReference type="ARBA" id="ARBA00048679"/>
    </source>
</evidence>
<evidence type="ECO:0000256" key="21">
    <source>
        <dbReference type="ARBA" id="ARBA00031460"/>
    </source>
</evidence>
<evidence type="ECO:0000256" key="22">
    <source>
        <dbReference type="ARBA" id="ARBA00032467"/>
    </source>
</evidence>
<dbReference type="GO" id="GO:0000781">
    <property type="term" value="C:chromosome, telomeric region"/>
    <property type="evidence" value="ECO:0007669"/>
    <property type="project" value="UniProtKB-SubCell"/>
</dbReference>
<dbReference type="Proteomes" id="UP000572817">
    <property type="component" value="Unassembled WGS sequence"/>
</dbReference>
<evidence type="ECO:0000256" key="16">
    <source>
        <dbReference type="ARBA" id="ARBA00022895"/>
    </source>
</evidence>
<evidence type="ECO:0000256" key="8">
    <source>
        <dbReference type="ARBA" id="ARBA00022454"/>
    </source>
</evidence>
<evidence type="ECO:0000259" key="27">
    <source>
        <dbReference type="PROSITE" id="PS51189"/>
    </source>
</evidence>
<evidence type="ECO:0000256" key="5">
    <source>
        <dbReference type="ARBA" id="ARBA00012513"/>
    </source>
</evidence>
<comment type="function">
    <text evidence="18">Serine/threonine protein kinase which activates checkpoint signaling upon genotoxic stresses such as ionizing radiation (IR), ultraviolet light (UV), or DNA replication stalling, thereby acting as a DNA damage sensor. Recognizes the substrate consensus sequence [ST]-Q. Phosphorylates histone H2A to form H2AS128ph (gamma-H2A) at sites of DNA damage, involved in the regulation of DNA damage response mechanism. Required for the control of telomere length and genome stability.</text>
</comment>
<evidence type="ECO:0000256" key="13">
    <source>
        <dbReference type="ARBA" id="ARBA00022777"/>
    </source>
</evidence>
<evidence type="ECO:0000259" key="28">
    <source>
        <dbReference type="PROSITE" id="PS51190"/>
    </source>
</evidence>